<gene>
    <name evidence="3" type="ORF">UPYG_G00062730</name>
</gene>
<dbReference type="GO" id="GO:0016787">
    <property type="term" value="F:hydrolase activity"/>
    <property type="evidence" value="ECO:0007669"/>
    <property type="project" value="UniProtKB-KW"/>
</dbReference>
<protein>
    <submittedName>
        <fullName evidence="3">Uncharacterized protein</fullName>
    </submittedName>
</protein>
<dbReference type="PROSITE" id="PS50297">
    <property type="entry name" value="ANK_REP_REGION"/>
    <property type="match status" value="1"/>
</dbReference>
<dbReference type="InterPro" id="IPR047148">
    <property type="entry name" value="PLPL9"/>
</dbReference>
<dbReference type="Gene3D" id="1.25.40.20">
    <property type="entry name" value="Ankyrin repeat-containing domain"/>
    <property type="match status" value="1"/>
</dbReference>
<dbReference type="PANTHER" id="PTHR24139:SF34">
    <property type="entry name" value="85_88 KDA CALCIUM-INDEPENDENT PHOSPHOLIPASE A2"/>
    <property type="match status" value="1"/>
</dbReference>
<accession>A0ABD0XUK1</accession>
<evidence type="ECO:0000256" key="1">
    <source>
        <dbReference type="ARBA" id="ARBA00022801"/>
    </source>
</evidence>
<dbReference type="InterPro" id="IPR002110">
    <property type="entry name" value="Ankyrin_rpt"/>
</dbReference>
<keyword evidence="2" id="KW-0040">ANK repeat</keyword>
<keyword evidence="4" id="KW-1185">Reference proteome</keyword>
<sequence>MSDHQVSISERQQLLWLLQETLLECLRNKFKNERSPLVNLKTVQEMKKKFGTKRQRSGDPVPLEDIAGQERAKRRRENAIQISSEDIDRTREIVLDLEVVGEDELSFKEHISSINNELRRRQPDFLNIKDRMKRSLYQRVEHMGKPTEEEMEMFPFLQVPLLMHHEMRLRFGQDLELNLQDALNMMTPNILRVARSGNQRGLLSTLLGTETNKDLERSAAILILPILFKESSKFLYCLEEEPTSSFPTITFHDAENPLHAVKASVKMDGVTITSGEMDVPQALQCLLEVLFQVSSEADALNWFPHYALMLRPFYEILPLPNPEVVQPIVDSLRSHPDWSSAHIAVFTGLKECLKHNYVQSQINARDGSGQTPLHLACDWGDVGCVRALLEECQARTDVKDKNGETPMHCAAKQDSPAIIQVCTI</sequence>
<evidence type="ECO:0000313" key="3">
    <source>
        <dbReference type="EMBL" id="KAL1005711.1"/>
    </source>
</evidence>
<organism evidence="3 4">
    <name type="scientific">Umbra pygmaea</name>
    <name type="common">Eastern mudminnow</name>
    <dbReference type="NCBI Taxonomy" id="75934"/>
    <lineage>
        <taxon>Eukaryota</taxon>
        <taxon>Metazoa</taxon>
        <taxon>Chordata</taxon>
        <taxon>Craniata</taxon>
        <taxon>Vertebrata</taxon>
        <taxon>Euteleostomi</taxon>
        <taxon>Actinopterygii</taxon>
        <taxon>Neopterygii</taxon>
        <taxon>Teleostei</taxon>
        <taxon>Protacanthopterygii</taxon>
        <taxon>Esociformes</taxon>
        <taxon>Umbridae</taxon>
        <taxon>Umbra</taxon>
    </lineage>
</organism>
<comment type="caution">
    <text evidence="3">The sequence shown here is derived from an EMBL/GenBank/DDBJ whole genome shotgun (WGS) entry which is preliminary data.</text>
</comment>
<dbReference type="Proteomes" id="UP001557470">
    <property type="component" value="Unassembled WGS sequence"/>
</dbReference>
<feature type="repeat" description="ANK" evidence="2">
    <location>
        <begin position="368"/>
        <end position="401"/>
    </location>
</feature>
<dbReference type="PANTHER" id="PTHR24139">
    <property type="entry name" value="CALCIUM-INDEPENDENT PHOSPHOLIPASE A2"/>
    <property type="match status" value="1"/>
</dbReference>
<proteinExistence type="predicted"/>
<dbReference type="Pfam" id="PF12796">
    <property type="entry name" value="Ank_2"/>
    <property type="match status" value="1"/>
</dbReference>
<dbReference type="PROSITE" id="PS50088">
    <property type="entry name" value="ANK_REPEAT"/>
    <property type="match status" value="1"/>
</dbReference>
<dbReference type="EMBL" id="JAGEUA010000002">
    <property type="protein sequence ID" value="KAL1005711.1"/>
    <property type="molecule type" value="Genomic_DNA"/>
</dbReference>
<dbReference type="SUPFAM" id="SSF48403">
    <property type="entry name" value="Ankyrin repeat"/>
    <property type="match status" value="1"/>
</dbReference>
<reference evidence="3 4" key="1">
    <citation type="submission" date="2024-06" db="EMBL/GenBank/DDBJ databases">
        <authorList>
            <person name="Pan Q."/>
            <person name="Wen M."/>
            <person name="Jouanno E."/>
            <person name="Zahm M."/>
            <person name="Klopp C."/>
            <person name="Cabau C."/>
            <person name="Louis A."/>
            <person name="Berthelot C."/>
            <person name="Parey E."/>
            <person name="Roest Crollius H."/>
            <person name="Montfort J."/>
            <person name="Robinson-Rechavi M."/>
            <person name="Bouchez O."/>
            <person name="Lampietro C."/>
            <person name="Lopez Roques C."/>
            <person name="Donnadieu C."/>
            <person name="Postlethwait J."/>
            <person name="Bobe J."/>
            <person name="Verreycken H."/>
            <person name="Guiguen Y."/>
        </authorList>
    </citation>
    <scope>NUCLEOTIDE SEQUENCE [LARGE SCALE GENOMIC DNA]</scope>
    <source>
        <strain evidence="3">Up_M1</strain>
        <tissue evidence="3">Testis</tissue>
    </source>
</reference>
<evidence type="ECO:0000256" key="2">
    <source>
        <dbReference type="PROSITE-ProRule" id="PRU00023"/>
    </source>
</evidence>
<dbReference type="InterPro" id="IPR036770">
    <property type="entry name" value="Ankyrin_rpt-contain_sf"/>
</dbReference>
<name>A0ABD0XUK1_UMBPY</name>
<dbReference type="AlphaFoldDB" id="A0ABD0XUK1"/>
<evidence type="ECO:0000313" key="4">
    <source>
        <dbReference type="Proteomes" id="UP001557470"/>
    </source>
</evidence>
<keyword evidence="1" id="KW-0378">Hydrolase</keyword>
<dbReference type="SMART" id="SM00248">
    <property type="entry name" value="ANK"/>
    <property type="match status" value="1"/>
</dbReference>